<dbReference type="InParanoid" id="F8ABV8"/>
<evidence type="ECO:0000256" key="5">
    <source>
        <dbReference type="ARBA" id="ARBA00023235"/>
    </source>
</evidence>
<organism evidence="8 9">
    <name type="scientific">Thermodesulfatator indicus (strain DSM 15286 / JCM 11887 / CIR29812)</name>
    <dbReference type="NCBI Taxonomy" id="667014"/>
    <lineage>
        <taxon>Bacteria</taxon>
        <taxon>Pseudomonadati</taxon>
        <taxon>Thermodesulfobacteriota</taxon>
        <taxon>Thermodesulfobacteria</taxon>
        <taxon>Thermodesulfobacteriales</taxon>
        <taxon>Thermodesulfatatoraceae</taxon>
        <taxon>Thermodesulfatator</taxon>
    </lineage>
</organism>
<dbReference type="STRING" id="667014.Thein_1794"/>
<dbReference type="OrthoDB" id="9028at2"/>
<keyword evidence="6" id="KW-1133">Transmembrane helix</keyword>
<dbReference type="Pfam" id="PF13145">
    <property type="entry name" value="Rotamase_2"/>
    <property type="match status" value="2"/>
</dbReference>
<name>F8ABV8_THEID</name>
<keyword evidence="3" id="KW-0732">Signal</keyword>
<evidence type="ECO:0000256" key="6">
    <source>
        <dbReference type="SAM" id="Phobius"/>
    </source>
</evidence>
<keyword evidence="9" id="KW-1185">Reference proteome</keyword>
<dbReference type="AlphaFoldDB" id="F8ABV8"/>
<accession>F8ABV8</accession>
<gene>
    <name evidence="8" type="ordered locus">Thein_1794</name>
</gene>
<dbReference type="PANTHER" id="PTHR47245">
    <property type="entry name" value="PEPTIDYLPROLYL ISOMERASE"/>
    <property type="match status" value="1"/>
</dbReference>
<proteinExistence type="predicted"/>
<dbReference type="RefSeq" id="WP_013908389.1">
    <property type="nucleotide sequence ID" value="NC_015681.1"/>
</dbReference>
<feature type="domain" description="PpiC" evidence="7">
    <location>
        <begin position="138"/>
        <end position="236"/>
    </location>
</feature>
<dbReference type="InterPro" id="IPR000297">
    <property type="entry name" value="PPIase_PpiC"/>
</dbReference>
<feature type="transmembrane region" description="Helical" evidence="6">
    <location>
        <begin position="12"/>
        <end position="36"/>
    </location>
</feature>
<keyword evidence="5" id="KW-0413">Isomerase</keyword>
<evidence type="ECO:0000256" key="1">
    <source>
        <dbReference type="ARBA" id="ARBA00000971"/>
    </source>
</evidence>
<reference evidence="9" key="1">
    <citation type="submission" date="2011-04" db="EMBL/GenBank/DDBJ databases">
        <title>The complete genome of Thermodesulfatator indicus DSM 15286.</title>
        <authorList>
            <person name="Lucas S."/>
            <person name="Copeland A."/>
            <person name="Lapidus A."/>
            <person name="Bruce D."/>
            <person name="Goodwin L."/>
            <person name="Pitluck S."/>
            <person name="Peters L."/>
            <person name="Kyrpides N."/>
            <person name="Mavromatis K."/>
            <person name="Pagani I."/>
            <person name="Ivanova N."/>
            <person name="Saunders L."/>
            <person name="Detter J.C."/>
            <person name="Tapia R."/>
            <person name="Han C."/>
            <person name="Land M."/>
            <person name="Hauser L."/>
            <person name="Markowitz V."/>
            <person name="Cheng J.-F."/>
            <person name="Hugenholtz P."/>
            <person name="Woyke T."/>
            <person name="Wu D."/>
            <person name="Spring S."/>
            <person name="Schroeder M."/>
            <person name="Brambilla E."/>
            <person name="Klenk H.-P."/>
            <person name="Eisen J.A."/>
        </authorList>
    </citation>
    <scope>NUCLEOTIDE SEQUENCE [LARGE SCALE GENOMIC DNA]</scope>
    <source>
        <strain evidence="9">DSM 15286 / JCM 11887 / CIR29812</strain>
    </source>
</reference>
<evidence type="ECO:0000259" key="7">
    <source>
        <dbReference type="Pfam" id="PF13145"/>
    </source>
</evidence>
<evidence type="ECO:0000313" key="9">
    <source>
        <dbReference type="Proteomes" id="UP000006793"/>
    </source>
</evidence>
<dbReference type="EC" id="5.2.1.8" evidence="2"/>
<dbReference type="InterPro" id="IPR050245">
    <property type="entry name" value="PrsA_foldase"/>
</dbReference>
<dbReference type="KEGG" id="tid:Thein_1794"/>
<dbReference type="HOGENOM" id="CLU_502279_0_0_0"/>
<dbReference type="EMBL" id="CP002683">
    <property type="protein sequence ID" value="AEH45650.1"/>
    <property type="molecule type" value="Genomic_DNA"/>
</dbReference>
<evidence type="ECO:0000256" key="4">
    <source>
        <dbReference type="ARBA" id="ARBA00023110"/>
    </source>
</evidence>
<reference evidence="8 9" key="2">
    <citation type="journal article" date="2012" name="Stand. Genomic Sci.">
        <title>Complete genome sequence of the thermophilic sulfate-reducing ocean bacterium Thermodesulfatator indicus type strain (CIR29812(T)).</title>
        <authorList>
            <person name="Anderson I."/>
            <person name="Saunders E."/>
            <person name="Lapidus A."/>
            <person name="Nolan M."/>
            <person name="Lucas S."/>
            <person name="Tice H."/>
            <person name="Del Rio T.G."/>
            <person name="Cheng J.F."/>
            <person name="Han C."/>
            <person name="Tapia R."/>
            <person name="Goodwin L.A."/>
            <person name="Pitluck S."/>
            <person name="Liolios K."/>
            <person name="Mavromatis K."/>
            <person name="Pagani I."/>
            <person name="Ivanova N."/>
            <person name="Mikhailova N."/>
            <person name="Pati A."/>
            <person name="Chen A."/>
            <person name="Palaniappan K."/>
            <person name="Land M."/>
            <person name="Hauser L."/>
            <person name="Jeffries C.D."/>
            <person name="Chang Y.J."/>
            <person name="Brambilla E.M."/>
            <person name="Rohde M."/>
            <person name="Spring S."/>
            <person name="Goker M."/>
            <person name="Detter J.C."/>
            <person name="Woyke T."/>
            <person name="Bristow J."/>
            <person name="Eisen J.A."/>
            <person name="Markowitz V."/>
            <person name="Hugenholtz P."/>
            <person name="Kyrpides N.C."/>
            <person name="Klenk H.P."/>
        </authorList>
    </citation>
    <scope>NUCLEOTIDE SEQUENCE [LARGE SCALE GENOMIC DNA]</scope>
    <source>
        <strain evidence="9">DSM 15286 / JCM 11887 / CIR29812</strain>
    </source>
</reference>
<dbReference type="Proteomes" id="UP000006793">
    <property type="component" value="Chromosome"/>
</dbReference>
<dbReference type="Gene3D" id="1.10.4030.10">
    <property type="entry name" value="Porin chaperone SurA, peptide-binding domain"/>
    <property type="match status" value="1"/>
</dbReference>
<keyword evidence="4" id="KW-0697">Rotamase</keyword>
<evidence type="ECO:0000256" key="2">
    <source>
        <dbReference type="ARBA" id="ARBA00013194"/>
    </source>
</evidence>
<dbReference type="SUPFAM" id="SSF54534">
    <property type="entry name" value="FKBP-like"/>
    <property type="match status" value="2"/>
</dbReference>
<sequence>METKRTFQLLNLKNSLVVFSLFYLIIIFSNSAYPFWGDNYLFKIDNRKYTKEDFLTWWKYWKEPNMKFPETPDPFIDWLLIANEAKRMELDSDPLYKHKIRVFLEVRGLLLLKNEEVDKKIDISQKRLWKEYKTNYIPRLKIKALITQDYKVANNWKKSIKTKEAFDALYEKLEKEKKARDFGWERPITIPEEIRNEVLKANKDEIVGPVKYKNTYFLLFIEDKLGSDPTDFNTVKREIIKKIRKKDEAYYTEKLIENLKKKYNVKINWDILKLISLDTIPENLKEKTVLVIGDRELKAIQFWEKFKKEIDLRFHKRKLSSEDIDKMKHFVINTYISQTLTSLEALNRHYEKEPPLKDLYEFYKKQLLVVLFEEKIIKPQIKVTEEEMKDFYTKNKEKFTRPSMVEIAVIKTRDPKLIKNVYKRIKQGENFFKIGKEIQFHTLRPEKYFLNQLVPEMRDAIKGLKPNEVSSIIEFKRGDNTWYCLVYLIKHYPEKAHPYEIVKDDIRRILEQEKFNSLKKEYINKLRAQTNIVINEKEWLKLKREMMEDNNVNLAQ</sequence>
<protein>
    <recommendedName>
        <fullName evidence="2">peptidylprolyl isomerase</fullName>
        <ecNumber evidence="2">5.2.1.8</ecNumber>
    </recommendedName>
</protein>
<keyword evidence="6" id="KW-0472">Membrane</keyword>
<dbReference type="InterPro" id="IPR027304">
    <property type="entry name" value="Trigger_fact/SurA_dom_sf"/>
</dbReference>
<dbReference type="GO" id="GO:0003755">
    <property type="term" value="F:peptidyl-prolyl cis-trans isomerase activity"/>
    <property type="evidence" value="ECO:0007669"/>
    <property type="project" value="UniProtKB-KW"/>
</dbReference>
<dbReference type="InterPro" id="IPR046357">
    <property type="entry name" value="PPIase_dom_sf"/>
</dbReference>
<dbReference type="PaxDb" id="667014-Thein_1794"/>
<evidence type="ECO:0000313" key="8">
    <source>
        <dbReference type="EMBL" id="AEH45650.1"/>
    </source>
</evidence>
<dbReference type="eggNOG" id="COG0760">
    <property type="taxonomic scope" value="Bacteria"/>
</dbReference>
<dbReference type="SUPFAM" id="SSF109998">
    <property type="entry name" value="Triger factor/SurA peptide-binding domain-like"/>
    <property type="match status" value="1"/>
</dbReference>
<evidence type="ECO:0000256" key="3">
    <source>
        <dbReference type="ARBA" id="ARBA00022729"/>
    </source>
</evidence>
<keyword evidence="6" id="KW-0812">Transmembrane</keyword>
<dbReference type="Gene3D" id="3.10.50.40">
    <property type="match status" value="2"/>
</dbReference>
<dbReference type="PANTHER" id="PTHR47245:SF1">
    <property type="entry name" value="FOLDASE PROTEIN PRSA"/>
    <property type="match status" value="1"/>
</dbReference>
<comment type="catalytic activity">
    <reaction evidence="1">
        <text>[protein]-peptidylproline (omega=180) = [protein]-peptidylproline (omega=0)</text>
        <dbReference type="Rhea" id="RHEA:16237"/>
        <dbReference type="Rhea" id="RHEA-COMP:10747"/>
        <dbReference type="Rhea" id="RHEA-COMP:10748"/>
        <dbReference type="ChEBI" id="CHEBI:83833"/>
        <dbReference type="ChEBI" id="CHEBI:83834"/>
        <dbReference type="EC" id="5.2.1.8"/>
    </reaction>
</comment>
<feature type="domain" description="PpiC" evidence="7">
    <location>
        <begin position="383"/>
        <end position="504"/>
    </location>
</feature>